<dbReference type="OrthoDB" id="7233532at2"/>
<dbReference type="PANTHER" id="PTHR38340">
    <property type="entry name" value="S-LAYER PROTEIN"/>
    <property type="match status" value="1"/>
</dbReference>
<dbReference type="PROSITE" id="PS00330">
    <property type="entry name" value="HEMOLYSIN_CALCIUM"/>
    <property type="match status" value="6"/>
</dbReference>
<gene>
    <name evidence="6" type="ORF">EXY23_22930</name>
</gene>
<reference evidence="6 7" key="1">
    <citation type="submission" date="2019-03" db="EMBL/GenBank/DDBJ databases">
        <title>Paracraurococcus aquatilis NE82 genome sequence.</title>
        <authorList>
            <person name="Zhao Y."/>
            <person name="Du Z."/>
        </authorList>
    </citation>
    <scope>NUCLEOTIDE SEQUENCE [LARGE SCALE GENOMIC DNA]</scope>
    <source>
        <strain evidence="6 7">NE82</strain>
    </source>
</reference>
<dbReference type="PRINTS" id="PR00313">
    <property type="entry name" value="CABNDNGRPT"/>
</dbReference>
<dbReference type="GO" id="GO:0005615">
    <property type="term" value="C:extracellular space"/>
    <property type="evidence" value="ECO:0007669"/>
    <property type="project" value="InterPro"/>
</dbReference>
<feature type="domain" description="Peptidase M10 serralysin C-terminal" evidence="5">
    <location>
        <begin position="435"/>
        <end position="550"/>
    </location>
</feature>
<dbReference type="InterPro" id="IPR013858">
    <property type="entry name" value="Peptidase_M10B_C"/>
</dbReference>
<evidence type="ECO:0000256" key="1">
    <source>
        <dbReference type="ARBA" id="ARBA00001913"/>
    </source>
</evidence>
<comment type="subcellular location">
    <subcellularLocation>
        <location evidence="2">Secreted</location>
    </subcellularLocation>
</comment>
<organism evidence="6 7">
    <name type="scientific">Roseicella aquatilis</name>
    <dbReference type="NCBI Taxonomy" id="2527868"/>
    <lineage>
        <taxon>Bacteria</taxon>
        <taxon>Pseudomonadati</taxon>
        <taxon>Pseudomonadota</taxon>
        <taxon>Alphaproteobacteria</taxon>
        <taxon>Acetobacterales</taxon>
        <taxon>Roseomonadaceae</taxon>
        <taxon>Roseicella</taxon>
    </lineage>
</organism>
<dbReference type="Pfam" id="PF08548">
    <property type="entry name" value="Peptidase_M10_C"/>
    <property type="match status" value="1"/>
</dbReference>
<dbReference type="EMBL" id="SKBM01000031">
    <property type="protein sequence ID" value="TCZ54646.1"/>
    <property type="molecule type" value="Genomic_DNA"/>
</dbReference>
<protein>
    <submittedName>
        <fullName evidence="6">Calcium-binding protein</fullName>
    </submittedName>
</protein>
<evidence type="ECO:0000259" key="5">
    <source>
        <dbReference type="Pfam" id="PF08548"/>
    </source>
</evidence>
<dbReference type="Gene3D" id="2.150.10.10">
    <property type="entry name" value="Serralysin-like metalloprotease, C-terminal"/>
    <property type="match status" value="3"/>
</dbReference>
<dbReference type="InterPro" id="IPR018511">
    <property type="entry name" value="Hemolysin-typ_Ca-bd_CS"/>
</dbReference>
<evidence type="ECO:0000313" key="6">
    <source>
        <dbReference type="EMBL" id="TCZ54646.1"/>
    </source>
</evidence>
<evidence type="ECO:0000256" key="3">
    <source>
        <dbReference type="ARBA" id="ARBA00022525"/>
    </source>
</evidence>
<evidence type="ECO:0000313" key="7">
    <source>
        <dbReference type="Proteomes" id="UP000295023"/>
    </source>
</evidence>
<dbReference type="Pfam" id="PF00353">
    <property type="entry name" value="HemolysinCabind"/>
    <property type="match status" value="4"/>
</dbReference>
<dbReference type="AlphaFoldDB" id="A0A4R4D6G7"/>
<dbReference type="PANTHER" id="PTHR38340:SF1">
    <property type="entry name" value="S-LAYER PROTEIN"/>
    <property type="match status" value="1"/>
</dbReference>
<name>A0A4R4D6G7_9PROT</name>
<dbReference type="SUPFAM" id="SSF51120">
    <property type="entry name" value="beta-Roll"/>
    <property type="match status" value="4"/>
</dbReference>
<proteinExistence type="predicted"/>
<evidence type="ECO:0000256" key="4">
    <source>
        <dbReference type="ARBA" id="ARBA00022737"/>
    </source>
</evidence>
<comment type="cofactor">
    <cofactor evidence="1">
        <name>Ca(2+)</name>
        <dbReference type="ChEBI" id="CHEBI:29108"/>
    </cofactor>
</comment>
<sequence>MLEIYSGGNYKILSSFGKSITEGSSSSTSGGQGTSIQFQLVQAVPIYSSLYWVIEPISGQYADFWDSGVPATSSFDVQGFGTTAGAFPFQIHINSDLNIESDEDFYISFYSSVIDSAFGIPPVARAKFTILDDDKPRDLSLTGTAKSDALTGSGGNDTLWGLVGNDTLNGGIGNDVLLGGAGADSIIGGSGVDTANYESATAGVTVALSAPASNTGDAKGDTFSSIENLRGSAYIDRLVTAGGANRLEGLAGDDELVGGAGADTLDGGAGTQDLASYENASAGVTASLAAPAGNTGDASGDVYINIEALRGSTYADKLTGNAGANKLVGLAGNDTLSGGDGNDTLFGGIGADSLVGGNNSDTASYETAAAGVAVFLLTPVSNTGEAKGDTFSSIENLRGSAYADRLVGGAGSNMLEGLAGNDTLEGGSGGNDKLTGGVGADWLIGGSGGDTFVYKATNESTAATMDLIADFSKAQGDRIDLSAIDARPGLAGDQAFLWKGVGAFAGGGLGSLRSYQNGNDTYVAIDTGDGTADMVIRLTGLIALTASDFIL</sequence>
<keyword evidence="3" id="KW-0964">Secreted</keyword>
<dbReference type="InterPro" id="IPR011049">
    <property type="entry name" value="Serralysin-like_metalloprot_C"/>
</dbReference>
<keyword evidence="7" id="KW-1185">Reference proteome</keyword>
<dbReference type="Proteomes" id="UP000295023">
    <property type="component" value="Unassembled WGS sequence"/>
</dbReference>
<evidence type="ECO:0000256" key="2">
    <source>
        <dbReference type="ARBA" id="ARBA00004613"/>
    </source>
</evidence>
<comment type="caution">
    <text evidence="6">The sequence shown here is derived from an EMBL/GenBank/DDBJ whole genome shotgun (WGS) entry which is preliminary data.</text>
</comment>
<accession>A0A4R4D6G7</accession>
<dbReference type="GO" id="GO:0005509">
    <property type="term" value="F:calcium ion binding"/>
    <property type="evidence" value="ECO:0007669"/>
    <property type="project" value="InterPro"/>
</dbReference>
<dbReference type="InterPro" id="IPR001343">
    <property type="entry name" value="Hemolysn_Ca-bd"/>
</dbReference>
<keyword evidence="4" id="KW-0677">Repeat</keyword>
<dbReference type="InterPro" id="IPR050557">
    <property type="entry name" value="RTX_toxin/Mannuronan_C5-epim"/>
</dbReference>